<proteinExistence type="predicted"/>
<reference evidence="2" key="1">
    <citation type="submission" date="2021-06" db="EMBL/GenBank/DDBJ databases">
        <authorList>
            <person name="Hodson N. C."/>
            <person name="Mongue J. A."/>
            <person name="Jaron S. K."/>
        </authorList>
    </citation>
    <scope>NUCLEOTIDE SEQUENCE</scope>
</reference>
<evidence type="ECO:0000313" key="3">
    <source>
        <dbReference type="Proteomes" id="UP000708208"/>
    </source>
</evidence>
<keyword evidence="3" id="KW-1185">Reference proteome</keyword>
<dbReference type="EMBL" id="CAJVCH010103733">
    <property type="protein sequence ID" value="CAG7723916.1"/>
    <property type="molecule type" value="Genomic_DNA"/>
</dbReference>
<protein>
    <submittedName>
        <fullName evidence="2">Uncharacterized protein</fullName>
    </submittedName>
</protein>
<dbReference type="AlphaFoldDB" id="A0A8J2P3A3"/>
<evidence type="ECO:0000256" key="1">
    <source>
        <dbReference type="SAM" id="MobiDB-lite"/>
    </source>
</evidence>
<gene>
    <name evidence="2" type="ORF">AFUS01_LOCUS12971</name>
</gene>
<comment type="caution">
    <text evidence="2">The sequence shown here is derived from an EMBL/GenBank/DDBJ whole genome shotgun (WGS) entry which is preliminary data.</text>
</comment>
<dbReference type="Proteomes" id="UP000708208">
    <property type="component" value="Unassembled WGS sequence"/>
</dbReference>
<evidence type="ECO:0000313" key="2">
    <source>
        <dbReference type="EMBL" id="CAG7723916.1"/>
    </source>
</evidence>
<organism evidence="2 3">
    <name type="scientific">Allacma fusca</name>
    <dbReference type="NCBI Taxonomy" id="39272"/>
    <lineage>
        <taxon>Eukaryota</taxon>
        <taxon>Metazoa</taxon>
        <taxon>Ecdysozoa</taxon>
        <taxon>Arthropoda</taxon>
        <taxon>Hexapoda</taxon>
        <taxon>Collembola</taxon>
        <taxon>Symphypleona</taxon>
        <taxon>Sminthuridae</taxon>
        <taxon>Allacma</taxon>
    </lineage>
</organism>
<feature type="non-terminal residue" evidence="2">
    <location>
        <position position="1"/>
    </location>
</feature>
<sequence length="52" mass="5473">INENVEAKNKPARKKSKSDIPDAGGIAPAKRKSKSNVNDALGTAPAKRKSKS</sequence>
<feature type="non-terminal residue" evidence="2">
    <location>
        <position position="52"/>
    </location>
</feature>
<name>A0A8J2P3A3_9HEXA</name>
<accession>A0A8J2P3A3</accession>
<feature type="region of interest" description="Disordered" evidence="1">
    <location>
        <begin position="1"/>
        <end position="52"/>
    </location>
</feature>